<evidence type="ECO:0000313" key="1">
    <source>
        <dbReference type="EMBL" id="GAI48679.1"/>
    </source>
</evidence>
<evidence type="ECO:0008006" key="2">
    <source>
        <dbReference type="Google" id="ProtNLM"/>
    </source>
</evidence>
<name>X1QZG6_9ZZZZ</name>
<protein>
    <recommendedName>
        <fullName evidence="2">Outer membrane lipoprotein BamD-like domain-containing protein</fullName>
    </recommendedName>
</protein>
<organism evidence="1">
    <name type="scientific">marine sediment metagenome</name>
    <dbReference type="NCBI Taxonomy" id="412755"/>
    <lineage>
        <taxon>unclassified sequences</taxon>
        <taxon>metagenomes</taxon>
        <taxon>ecological metagenomes</taxon>
    </lineage>
</organism>
<dbReference type="EMBL" id="BARV01034596">
    <property type="protein sequence ID" value="GAI48679.1"/>
    <property type="molecule type" value="Genomic_DNA"/>
</dbReference>
<reference evidence="1" key="1">
    <citation type="journal article" date="2014" name="Front. Microbiol.">
        <title>High frequency of phylogenetically diverse reductive dehalogenase-homologous genes in deep subseafloor sedimentary metagenomes.</title>
        <authorList>
            <person name="Kawai M."/>
            <person name="Futagami T."/>
            <person name="Toyoda A."/>
            <person name="Takaki Y."/>
            <person name="Nishi S."/>
            <person name="Hori S."/>
            <person name="Arai W."/>
            <person name="Tsubouchi T."/>
            <person name="Morono Y."/>
            <person name="Uchiyama I."/>
            <person name="Ito T."/>
            <person name="Fujiyama A."/>
            <person name="Inagaki F."/>
            <person name="Takami H."/>
        </authorList>
    </citation>
    <scope>NUCLEOTIDE SEQUENCE</scope>
    <source>
        <strain evidence="1">Expedition CK06-06</strain>
    </source>
</reference>
<accession>X1QZG6</accession>
<comment type="caution">
    <text evidence="1">The sequence shown here is derived from an EMBL/GenBank/DDBJ whole genome shotgun (WGS) entry which is preliminary data.</text>
</comment>
<proteinExistence type="predicted"/>
<gene>
    <name evidence="1" type="ORF">S06H3_54139</name>
</gene>
<sequence>MAGYLNLIKLDVHLARKEYLIAFYLAERLNKLELSNYYRSEILVRQIKALCGIKAVEQAKVIYETMMKDYPYSPAVAEAKKAIIETVVAGQNKKVPKVN</sequence>
<dbReference type="AlphaFoldDB" id="X1QZG6"/>